<feature type="region of interest" description="Disordered" evidence="1">
    <location>
        <begin position="114"/>
        <end position="136"/>
    </location>
</feature>
<reference evidence="3" key="1">
    <citation type="journal article" date="2007" name="PLoS ONE">
        <title>The first genome sequence of an elite grapevine cultivar (Pinot noir Vitis vinifera L.): coping with a highly heterozygous genome.</title>
        <authorList>
            <person name="Velasco R."/>
            <person name="Zharkikh A."/>
            <person name="Troggio M."/>
            <person name="Cartwright D.A."/>
            <person name="Cestaro A."/>
            <person name="Pruss D."/>
            <person name="Pindo M."/>
            <person name="FitzGerald L.M."/>
            <person name="Vezzulli S."/>
            <person name="Reid J."/>
            <person name="Malacarne G."/>
            <person name="Iliev D."/>
            <person name="Coppola G."/>
            <person name="Wardell B."/>
            <person name="Micheletti D."/>
            <person name="Macalma T."/>
            <person name="Facci M."/>
            <person name="Mitchell J.T."/>
            <person name="Perazzolli M."/>
            <person name="Eldredge G."/>
            <person name="Gatto P."/>
            <person name="Oyzerski R."/>
            <person name="Moretto M."/>
            <person name="Gutin N."/>
            <person name="Stefanini M."/>
            <person name="Chen Y."/>
            <person name="Segala C."/>
            <person name="Davenport C."/>
            <person name="Dematte L."/>
            <person name="Mraz A."/>
            <person name="Battilana J."/>
            <person name="Stormo K."/>
            <person name="Costa F."/>
            <person name="Tao Q."/>
            <person name="Si-Ammour A."/>
            <person name="Harkins T."/>
            <person name="Lackey A."/>
            <person name="Perbost C."/>
            <person name="Taillon B."/>
            <person name="Stella A."/>
            <person name="Solovyev V."/>
            <person name="Fawcett J.A."/>
            <person name="Sterck L."/>
            <person name="Vandepoele K."/>
            <person name="Grando S.M."/>
            <person name="Toppo S."/>
            <person name="Moser C."/>
            <person name="Lanchbury J."/>
            <person name="Bogden R."/>
            <person name="Skolnick M."/>
            <person name="Sgaramella V."/>
            <person name="Bhatnagar S.K."/>
            <person name="Fontana P."/>
            <person name="Gutin A."/>
            <person name="Van de Peer Y."/>
            <person name="Salamini F."/>
            <person name="Viola R."/>
        </authorList>
    </citation>
    <scope>NUCLEOTIDE SEQUENCE</scope>
</reference>
<sequence>MARLSPKRFHPSTYQKVQAKKTGPLRVLKWLCENAYLLELPSDLHFSPIFNVEDLCIYHGHQNDAESSATRWEEEEKKKKKEKEGCVPGRTVGGDSGERLAPCRRRAPCAPKRAFLKGRRLPSGEAPEGGVASPRA</sequence>
<accession>A5BW77</accession>
<dbReference type="AlphaFoldDB" id="A5BW77"/>
<dbReference type="InterPro" id="IPR056924">
    <property type="entry name" value="SH3_Tf2-1"/>
</dbReference>
<proteinExistence type="predicted"/>
<feature type="domain" description="Tf2-1-like SH3-like" evidence="2">
    <location>
        <begin position="3"/>
        <end position="58"/>
    </location>
</feature>
<evidence type="ECO:0000259" key="2">
    <source>
        <dbReference type="Pfam" id="PF24626"/>
    </source>
</evidence>
<feature type="region of interest" description="Disordered" evidence="1">
    <location>
        <begin position="64"/>
        <end position="102"/>
    </location>
</feature>
<evidence type="ECO:0000256" key="1">
    <source>
        <dbReference type="SAM" id="MobiDB-lite"/>
    </source>
</evidence>
<dbReference type="Pfam" id="PF24626">
    <property type="entry name" value="SH3_Tf2-1"/>
    <property type="match status" value="1"/>
</dbReference>
<dbReference type="EMBL" id="AM473406">
    <property type="protein sequence ID" value="CAN81546.1"/>
    <property type="molecule type" value="Genomic_DNA"/>
</dbReference>
<organism evidence="3">
    <name type="scientific">Vitis vinifera</name>
    <name type="common">Grape</name>
    <dbReference type="NCBI Taxonomy" id="29760"/>
    <lineage>
        <taxon>Eukaryota</taxon>
        <taxon>Viridiplantae</taxon>
        <taxon>Streptophyta</taxon>
        <taxon>Embryophyta</taxon>
        <taxon>Tracheophyta</taxon>
        <taxon>Spermatophyta</taxon>
        <taxon>Magnoliopsida</taxon>
        <taxon>eudicotyledons</taxon>
        <taxon>Gunneridae</taxon>
        <taxon>Pentapetalae</taxon>
        <taxon>rosids</taxon>
        <taxon>Vitales</taxon>
        <taxon>Vitaceae</taxon>
        <taxon>Viteae</taxon>
        <taxon>Vitis</taxon>
    </lineage>
</organism>
<protein>
    <recommendedName>
        <fullName evidence="2">Tf2-1-like SH3-like domain-containing protein</fullName>
    </recommendedName>
</protein>
<gene>
    <name evidence="3" type="ORF">VITISV_007951</name>
</gene>
<evidence type="ECO:0000313" key="3">
    <source>
        <dbReference type="EMBL" id="CAN81546.1"/>
    </source>
</evidence>
<name>A5BW77_VITVI</name>
<feature type="compositionally biased region" description="Basic and acidic residues" evidence="1">
    <location>
        <begin position="71"/>
        <end position="85"/>
    </location>
</feature>